<dbReference type="OrthoDB" id="85958at2157"/>
<sequence>MDKRLIVVLVVFLFVLWYALRTAQIPPASIQASAEVFYINNETVTIVEKDGWGLFTLEVKPRISGFTFEIEFPEGTEYLIKVNGKEYRGNTTFKTTIDKDSEIYINFRLPDEDTKKLYRGEGQYYLTIKASKLPIWYVEYKIKLIPRKEKD</sequence>
<accession>A0A127B7H3</accession>
<evidence type="ECO:0000313" key="1">
    <source>
        <dbReference type="EMBL" id="AMM53218.1"/>
    </source>
</evidence>
<reference evidence="1 2" key="2">
    <citation type="journal article" date="2016" name="Int. J. Syst. Evol. Microbiol.">
        <title>Pyrococcus kukulkanii sp. nov., a hyperthermophilic, piezophilic archaeon isolated from a deep-sea hydrothermal vent.</title>
        <authorList>
            <person name="Callac N."/>
            <person name="Oger P."/>
            <person name="Lesongeur F."/>
            <person name="Rattray J.E."/>
            <person name="Vannier P."/>
            <person name="Michoud G."/>
            <person name="Beauverger M."/>
            <person name="Gayet N."/>
            <person name="Rouxel O."/>
            <person name="Jebbar M."/>
            <person name="Godfroy A."/>
        </authorList>
    </citation>
    <scope>NUCLEOTIDE SEQUENCE [LARGE SCALE GENOMIC DNA]</scope>
    <source>
        <strain evidence="1 2">NCB100</strain>
    </source>
</reference>
<dbReference type="GeneID" id="28490354"/>
<evidence type="ECO:0000313" key="2">
    <source>
        <dbReference type="Proteomes" id="UP000070587"/>
    </source>
</evidence>
<organism evidence="1 2">
    <name type="scientific">Pyrococcus kukulkanii</name>
    <dbReference type="NCBI Taxonomy" id="1609559"/>
    <lineage>
        <taxon>Archaea</taxon>
        <taxon>Methanobacteriati</taxon>
        <taxon>Methanobacteriota</taxon>
        <taxon>Thermococci</taxon>
        <taxon>Thermococcales</taxon>
        <taxon>Thermococcaceae</taxon>
        <taxon>Pyrococcus</taxon>
    </lineage>
</organism>
<dbReference type="KEGG" id="pyc:TQ32_00940"/>
<dbReference type="RefSeq" id="WP_068320144.1">
    <property type="nucleotide sequence ID" value="NZ_CP010835.1"/>
</dbReference>
<gene>
    <name evidence="1" type="ORF">TQ32_00940</name>
</gene>
<dbReference type="EMBL" id="CP010835">
    <property type="protein sequence ID" value="AMM53218.1"/>
    <property type="molecule type" value="Genomic_DNA"/>
</dbReference>
<proteinExistence type="predicted"/>
<name>A0A127B7H3_9EURY</name>
<dbReference type="AlphaFoldDB" id="A0A127B7H3"/>
<dbReference type="PATRIC" id="fig|1609559.3.peg.192"/>
<reference evidence="2" key="1">
    <citation type="submission" date="2015-02" db="EMBL/GenBank/DDBJ databases">
        <title>Pyrococcus kukulkanii sp. nov., a novel hyperthermophilic archaeon isolated from a deep-sea hydrothermal vent at the Guaymas Basin.</title>
        <authorList>
            <person name="Oger P.M."/>
            <person name="Callac N."/>
            <person name="Jebbar M."/>
            <person name="Godfroy A."/>
        </authorList>
    </citation>
    <scope>NUCLEOTIDE SEQUENCE [LARGE SCALE GENOMIC DNA]</scope>
    <source>
        <strain evidence="2">NCB100</strain>
    </source>
</reference>
<dbReference type="Proteomes" id="UP000070587">
    <property type="component" value="Chromosome"/>
</dbReference>
<protein>
    <submittedName>
        <fullName evidence="1">Uncharacterized protein</fullName>
    </submittedName>
</protein>